<feature type="region of interest" description="Disordered" evidence="1">
    <location>
        <begin position="367"/>
        <end position="445"/>
    </location>
</feature>
<dbReference type="GO" id="GO:0070042">
    <property type="term" value="F:rRNA (uridine-N3-)-methyltransferase activity"/>
    <property type="evidence" value="ECO:0007669"/>
    <property type="project" value="InterPro"/>
</dbReference>
<feature type="compositionally biased region" description="Acidic residues" evidence="1">
    <location>
        <begin position="367"/>
        <end position="383"/>
    </location>
</feature>
<keyword evidence="4" id="KW-1185">Reference proteome</keyword>
<dbReference type="Pfam" id="PF10354">
    <property type="entry name" value="BMT5-like"/>
    <property type="match status" value="1"/>
</dbReference>
<feature type="compositionally biased region" description="Polar residues" evidence="1">
    <location>
        <begin position="58"/>
        <end position="75"/>
    </location>
</feature>
<dbReference type="InterPro" id="IPR019446">
    <property type="entry name" value="BMT5-like"/>
</dbReference>
<evidence type="ECO:0000313" key="4">
    <source>
        <dbReference type="Proteomes" id="UP000320333"/>
    </source>
</evidence>
<accession>A0A507FRA3</accession>
<dbReference type="PANTHER" id="PTHR11538:SF26">
    <property type="entry name" value="FERREDOXIN-FOLD ANTICODON-BINDING DOMAIN-CONTAINING PROTEIN 1"/>
    <property type="match status" value="1"/>
</dbReference>
<dbReference type="GO" id="GO:0005737">
    <property type="term" value="C:cytoplasm"/>
    <property type="evidence" value="ECO:0007669"/>
    <property type="project" value="TreeGrafter"/>
</dbReference>
<dbReference type="GO" id="GO:0070475">
    <property type="term" value="P:rRNA base methylation"/>
    <property type="evidence" value="ECO:0007669"/>
    <property type="project" value="InterPro"/>
</dbReference>
<dbReference type="AlphaFoldDB" id="A0A507FRA3"/>
<evidence type="ECO:0000259" key="2">
    <source>
        <dbReference type="Pfam" id="PF10354"/>
    </source>
</evidence>
<feature type="compositionally biased region" description="Basic residues" evidence="1">
    <location>
        <begin position="432"/>
        <end position="445"/>
    </location>
</feature>
<feature type="region of interest" description="Disordered" evidence="1">
    <location>
        <begin position="53"/>
        <end position="89"/>
    </location>
</feature>
<organism evidence="3 4">
    <name type="scientific">Chytriomyces confervae</name>
    <dbReference type="NCBI Taxonomy" id="246404"/>
    <lineage>
        <taxon>Eukaryota</taxon>
        <taxon>Fungi</taxon>
        <taxon>Fungi incertae sedis</taxon>
        <taxon>Chytridiomycota</taxon>
        <taxon>Chytridiomycota incertae sedis</taxon>
        <taxon>Chytridiomycetes</taxon>
        <taxon>Chytridiales</taxon>
        <taxon>Chytriomycetaceae</taxon>
        <taxon>Chytriomyces</taxon>
    </lineage>
</organism>
<evidence type="ECO:0000256" key="1">
    <source>
        <dbReference type="SAM" id="MobiDB-lite"/>
    </source>
</evidence>
<evidence type="ECO:0000313" key="3">
    <source>
        <dbReference type="EMBL" id="TPX77806.1"/>
    </source>
</evidence>
<comment type="caution">
    <text evidence="3">The sequence shown here is derived from an EMBL/GenBank/DDBJ whole genome shotgun (WGS) entry which is preliminary data.</text>
</comment>
<dbReference type="EMBL" id="QEAP01000014">
    <property type="protein sequence ID" value="TPX77806.1"/>
    <property type="molecule type" value="Genomic_DNA"/>
</dbReference>
<feature type="region of interest" description="Disordered" evidence="1">
    <location>
        <begin position="1"/>
        <end position="32"/>
    </location>
</feature>
<reference evidence="3 4" key="1">
    <citation type="journal article" date="2019" name="Sci. Rep.">
        <title>Comparative genomics of chytrid fungi reveal insights into the obligate biotrophic and pathogenic lifestyle of Synchytrium endobioticum.</title>
        <authorList>
            <person name="van de Vossenberg B.T.L.H."/>
            <person name="Warris S."/>
            <person name="Nguyen H.D.T."/>
            <person name="van Gent-Pelzer M.P.E."/>
            <person name="Joly D.L."/>
            <person name="van de Geest H.C."/>
            <person name="Bonants P.J.M."/>
            <person name="Smith D.S."/>
            <person name="Levesque C.A."/>
            <person name="van der Lee T.A.J."/>
        </authorList>
    </citation>
    <scope>NUCLEOTIDE SEQUENCE [LARGE SCALE GENOMIC DNA]</scope>
    <source>
        <strain evidence="3 4">CBS 675.73</strain>
    </source>
</reference>
<dbReference type="OrthoDB" id="273345at2759"/>
<dbReference type="STRING" id="246404.A0A507FRA3"/>
<sequence length="445" mass="48469">MSKGRKPTKSSKLKGKNSAPAKAYVTHGSRGGTFFTPTHEHLLSMNMSRSIGSLAMSGPSSASTATVPESTTSESKSAKPKAKTETKKNLNPFGSFGGFGARARTSNNLLQHALLSTSSPHLRTLRHFKRSHGVLLVGEGDFSFTAALCKALEITPQMAQSGSGGRIHATSYDTVSDISSKYGQDATERLRNLKTLPNVLIQHKVDAVTMSASIIPAPANGGPKALKPIHRIVFNFPHVGGGMDKDVKINRVMLDGFFREAHALLVLSHENANSGRFDSSTTGAAAVSDFKVLVALRQTPFYEKFGLEELGTRNGFKLSEKSAFDGERWSALGYRPQRTNPAQREAPSSENAELFVFELENVQDIDAEPLVESEDEEEEEEEVVDKKSRNRKGAAKGPVKGPGGKIKERNGKKQQQINKLTKIKERKIEKQKAKRDKSKARKAAQ</sequence>
<gene>
    <name evidence="3" type="ORF">CcCBS67573_g00945</name>
</gene>
<name>A0A507FRA3_9FUNG</name>
<feature type="compositionally biased region" description="Basic residues" evidence="1">
    <location>
        <begin position="1"/>
        <end position="15"/>
    </location>
</feature>
<protein>
    <recommendedName>
        <fullName evidence="2">25S rRNA (uridine-N(3))-methyltransferase BMT5-like domain-containing protein</fullName>
    </recommendedName>
</protein>
<proteinExistence type="predicted"/>
<dbReference type="PANTHER" id="PTHR11538">
    <property type="entry name" value="PHENYLALANYL-TRNA SYNTHETASE"/>
    <property type="match status" value="1"/>
</dbReference>
<feature type="domain" description="25S rRNA (uridine-N(3))-methyltransferase BMT5-like" evidence="2">
    <location>
        <begin position="135"/>
        <end position="336"/>
    </location>
</feature>
<dbReference type="Proteomes" id="UP000320333">
    <property type="component" value="Unassembled WGS sequence"/>
</dbReference>
<feature type="compositionally biased region" description="Basic and acidic residues" evidence="1">
    <location>
        <begin position="422"/>
        <end position="431"/>
    </location>
</feature>